<organism evidence="2">
    <name type="scientific">bioreactor metagenome</name>
    <dbReference type="NCBI Taxonomy" id="1076179"/>
    <lineage>
        <taxon>unclassified sequences</taxon>
        <taxon>metagenomes</taxon>
        <taxon>ecological metagenomes</taxon>
    </lineage>
</organism>
<sequence length="113" mass="12898">MCGDLKRCMIVSPGNLAEQWQDELYRKFSLRFEILSNDRIESAVTGNVFTEANLCIVRLDKLSRNEDIQEKLRVTDWDLIVVDEARIRCPPPFGVEKSSTQSGFSLGDCCRPL</sequence>
<dbReference type="Pfam" id="PF00176">
    <property type="entry name" value="SNF2-rel_dom"/>
    <property type="match status" value="1"/>
</dbReference>
<evidence type="ECO:0000313" key="2">
    <source>
        <dbReference type="EMBL" id="MPL63713.1"/>
    </source>
</evidence>
<dbReference type="InterPro" id="IPR038718">
    <property type="entry name" value="SNF2-like_sf"/>
</dbReference>
<dbReference type="AlphaFoldDB" id="A0A644T9U1"/>
<dbReference type="GO" id="GO:0005524">
    <property type="term" value="F:ATP binding"/>
    <property type="evidence" value="ECO:0007669"/>
    <property type="project" value="InterPro"/>
</dbReference>
<reference evidence="2" key="1">
    <citation type="submission" date="2019-08" db="EMBL/GenBank/DDBJ databases">
        <authorList>
            <person name="Kucharzyk K."/>
            <person name="Murdoch R.W."/>
            <person name="Higgins S."/>
            <person name="Loffler F."/>
        </authorList>
    </citation>
    <scope>NUCLEOTIDE SEQUENCE</scope>
</reference>
<gene>
    <name evidence="2" type="primary">rapA_2</name>
    <name evidence="2" type="ORF">SDC9_09354</name>
</gene>
<feature type="domain" description="SNF2 N-terminal" evidence="1">
    <location>
        <begin position="7"/>
        <end position="86"/>
    </location>
</feature>
<evidence type="ECO:0000259" key="1">
    <source>
        <dbReference type="Pfam" id="PF00176"/>
    </source>
</evidence>
<dbReference type="EMBL" id="VSSQ01000022">
    <property type="protein sequence ID" value="MPL63713.1"/>
    <property type="molecule type" value="Genomic_DNA"/>
</dbReference>
<proteinExistence type="predicted"/>
<dbReference type="Gene3D" id="3.40.50.10810">
    <property type="entry name" value="Tandem AAA-ATPase domain"/>
    <property type="match status" value="1"/>
</dbReference>
<dbReference type="InterPro" id="IPR000330">
    <property type="entry name" value="SNF2_N"/>
</dbReference>
<protein>
    <submittedName>
        <fullName evidence="2">RNA polymerase-associated protein RapA</fullName>
        <ecNumber evidence="2">3.6.4.-</ecNumber>
    </submittedName>
</protein>
<keyword evidence="2" id="KW-0378">Hydrolase</keyword>
<comment type="caution">
    <text evidence="2">The sequence shown here is derived from an EMBL/GenBank/DDBJ whole genome shotgun (WGS) entry which is preliminary data.</text>
</comment>
<name>A0A644T9U1_9ZZZZ</name>
<dbReference type="InterPro" id="IPR027417">
    <property type="entry name" value="P-loop_NTPase"/>
</dbReference>
<accession>A0A644T9U1</accession>
<dbReference type="SUPFAM" id="SSF52540">
    <property type="entry name" value="P-loop containing nucleoside triphosphate hydrolases"/>
    <property type="match status" value="1"/>
</dbReference>
<dbReference type="EC" id="3.6.4.-" evidence="2"/>
<dbReference type="GO" id="GO:0016787">
    <property type="term" value="F:hydrolase activity"/>
    <property type="evidence" value="ECO:0007669"/>
    <property type="project" value="UniProtKB-KW"/>
</dbReference>